<organism evidence="7 8">
    <name type="scientific">Clostridioides difficile (strain CD196)</name>
    <name type="common">Peptoclostridium difficile</name>
    <dbReference type="NCBI Taxonomy" id="645462"/>
    <lineage>
        <taxon>Bacteria</taxon>
        <taxon>Bacillati</taxon>
        <taxon>Bacillota</taxon>
        <taxon>Clostridia</taxon>
        <taxon>Peptostreptococcales</taxon>
        <taxon>Peptostreptococcaceae</taxon>
        <taxon>Clostridioides</taxon>
    </lineage>
</organism>
<feature type="domain" description="ABC-2 type transporter transmembrane" evidence="6">
    <location>
        <begin position="409"/>
        <end position="717"/>
    </location>
</feature>
<dbReference type="InterPro" id="IPR017500">
    <property type="entry name" value="Phage_infect_YhgE_N"/>
</dbReference>
<evidence type="ECO:0000256" key="5">
    <source>
        <dbReference type="SAM" id="Phobius"/>
    </source>
</evidence>
<evidence type="ECO:0000313" key="8">
    <source>
        <dbReference type="Proteomes" id="UP000002068"/>
    </source>
</evidence>
<dbReference type="EMBL" id="FN538970">
    <property type="protein sequence ID" value="CBA62553.1"/>
    <property type="molecule type" value="Genomic_DNA"/>
</dbReference>
<evidence type="ECO:0000259" key="6">
    <source>
        <dbReference type="Pfam" id="PF12698"/>
    </source>
</evidence>
<dbReference type="NCBIfam" id="TIGR03061">
    <property type="entry name" value="pip_yhgE_Nterm"/>
    <property type="match status" value="1"/>
</dbReference>
<keyword evidence="2 5" id="KW-0812">Transmembrane</keyword>
<feature type="domain" description="ABC-2 type transporter transmembrane" evidence="6">
    <location>
        <begin position="49"/>
        <end position="190"/>
    </location>
</feature>
<dbReference type="GO" id="GO:0140359">
    <property type="term" value="F:ABC-type transporter activity"/>
    <property type="evidence" value="ECO:0007669"/>
    <property type="project" value="InterPro"/>
</dbReference>
<name>A0A0H3NAZ6_CLODC</name>
<feature type="transmembrane region" description="Helical" evidence="5">
    <location>
        <begin position="645"/>
        <end position="665"/>
    </location>
</feature>
<dbReference type="RefSeq" id="WP_003438668.1">
    <property type="nucleotide sequence ID" value="NC_013315.1"/>
</dbReference>
<dbReference type="GeneID" id="66353877"/>
<feature type="transmembrane region" description="Helical" evidence="5">
    <location>
        <begin position="614"/>
        <end position="638"/>
    </location>
</feature>
<evidence type="ECO:0000256" key="1">
    <source>
        <dbReference type="ARBA" id="ARBA00004141"/>
    </source>
</evidence>
<dbReference type="Gene3D" id="3.40.1710.10">
    <property type="entry name" value="abc type-2 transporter like domain"/>
    <property type="match status" value="1"/>
</dbReference>
<dbReference type="KEGG" id="cdc:CD196_1343"/>
<dbReference type="HOGENOM" id="CLU_004534_2_0_9"/>
<dbReference type="InterPro" id="IPR013525">
    <property type="entry name" value="ABC2_TM"/>
</dbReference>
<feature type="transmembrane region" description="Helical" evidence="5">
    <location>
        <begin position="702"/>
        <end position="719"/>
    </location>
</feature>
<dbReference type="AlphaFoldDB" id="A0A0H3NAZ6"/>
<dbReference type="PANTHER" id="PTHR43077:SF10">
    <property type="entry name" value="TRANSPORT PERMEASE PROTEIN"/>
    <property type="match status" value="1"/>
</dbReference>
<dbReference type="Proteomes" id="UP000002068">
    <property type="component" value="Chromosome"/>
</dbReference>
<comment type="subcellular location">
    <subcellularLocation>
        <location evidence="1">Membrane</location>
        <topology evidence="1">Multi-pass membrane protein</topology>
    </subcellularLocation>
</comment>
<evidence type="ECO:0000256" key="2">
    <source>
        <dbReference type="ARBA" id="ARBA00022692"/>
    </source>
</evidence>
<dbReference type="PANTHER" id="PTHR43077">
    <property type="entry name" value="TRANSPORT PERMEASE YVFS-RELATED"/>
    <property type="match status" value="1"/>
</dbReference>
<keyword evidence="4 5" id="KW-0472">Membrane</keyword>
<dbReference type="InterPro" id="IPR051328">
    <property type="entry name" value="T7SS_ABC-Transporter"/>
</dbReference>
<feature type="transmembrane region" description="Helical" evidence="5">
    <location>
        <begin position="46"/>
        <end position="65"/>
    </location>
</feature>
<reference evidence="7 8" key="1">
    <citation type="journal article" date="2009" name="Genome Biol.">
        <title>Comparative genome and phenotypic analysis of Clostridium difficile 027 strains provides insight into the evolution of a hypervirulent bacterium.</title>
        <authorList>
            <person name="Stabler R.A."/>
            <person name="He M."/>
            <person name="Dawson L."/>
            <person name="Martin M."/>
            <person name="Valiente E."/>
            <person name="Corton C."/>
            <person name="Lawley T.D."/>
            <person name="Sebaihia M."/>
            <person name="Quail M.A."/>
            <person name="Rose G."/>
            <person name="Gerding D.N."/>
            <person name="Gibert M."/>
            <person name="Popoff M.R."/>
            <person name="Parkhill J."/>
            <person name="Dougan G."/>
            <person name="Wren B.W."/>
        </authorList>
    </citation>
    <scope>NUCLEOTIDE SEQUENCE [LARGE SCALE GENOMIC DNA]</scope>
    <source>
        <strain evidence="7 8">CD196</strain>
    </source>
</reference>
<dbReference type="Pfam" id="PF12698">
    <property type="entry name" value="ABC2_membrane_3"/>
    <property type="match status" value="2"/>
</dbReference>
<feature type="transmembrane region" description="Helical" evidence="5">
    <location>
        <begin position="587"/>
        <end position="608"/>
    </location>
</feature>
<gene>
    <name evidence="7" type="ordered locus">CD196_1343</name>
</gene>
<dbReference type="InterPro" id="IPR017501">
    <property type="entry name" value="Phage_infect_YhgE_C"/>
</dbReference>
<feature type="transmembrane region" description="Helical" evidence="5">
    <location>
        <begin position="548"/>
        <end position="566"/>
    </location>
</feature>
<protein>
    <submittedName>
        <fullName evidence="7">Membrane protein (Putative phage infection protein)</fullName>
    </submittedName>
</protein>
<keyword evidence="3 5" id="KW-1133">Transmembrane helix</keyword>
<evidence type="ECO:0000256" key="3">
    <source>
        <dbReference type="ARBA" id="ARBA00022989"/>
    </source>
</evidence>
<sequence>MRHLKKTNSLKEILNWNNIKNLRPSKGLKNILEIFKSDLKDIRGNYAVLVIVLGLAFLPSLYAWFNIKASWDPYGSTANMLVAVTNEDKGNEIAGQKINVGDQLIEQLKDNKSLGWQFVDEKTALEGVKKGTYYASLKIPKNFTKDLTSLITDDVKKGEIIYTVNEKINAVAPKITDKGASTIQLQVNQTIVKTVSEIVLGISNGVGAGIEHSLPKLTKVENSLIDLQKRFDHINKTVDLASDATSKLSDTVKDIKSDLPTIKKTLNDTKLLSSDLKKFLEDTNDNLDELSPLIKSDLNLMVDLSSSASSLTLNLIDAVNSGSEDVPKLIDNLSEKLSNLQSLNDTLVDFLTKLNQLTSNNRLDDVIDNLEDSSNKIDSSISTLNDIKNKVISGQQPSISALNNVLSLSNGIGRINLNILNNFDSKISKPINSIFANSIKVANDIITVLDKAEAKLPKVEEILTTSLKLSGNAQESISLIRERLPLAKGMLDDLIDTLSKISNGEDMKKLVSLLESDILTKSNFLKEPVEVKTEKLYPIENYGSAMTPFYSVLSTWVGILLISALLSTSVHGNYKPYEIYFGRGLTFLSIALVQGFIIGTGDILLLGVTAKHPILLIVLLMFTSMVFNFIVYSLVSVFGNVGKAIAIVLLVVQIGSSGGTFPIQVTPTFFQRINPIMPFTYAIGATREAVGGIYAPNLTKDILVLLLFMILSICLNVLLKGPINRVIKPFNDKFGDSNLTGH</sequence>
<dbReference type="GO" id="GO:0016020">
    <property type="term" value="C:membrane"/>
    <property type="evidence" value="ECO:0007669"/>
    <property type="project" value="UniProtKB-SubCell"/>
</dbReference>
<accession>A0A0H3NAZ6</accession>
<proteinExistence type="predicted"/>
<evidence type="ECO:0000256" key="4">
    <source>
        <dbReference type="ARBA" id="ARBA00023136"/>
    </source>
</evidence>
<dbReference type="NCBIfam" id="TIGR03062">
    <property type="entry name" value="pip_yhgE_Cterm"/>
    <property type="match status" value="1"/>
</dbReference>
<evidence type="ECO:0000313" key="7">
    <source>
        <dbReference type="EMBL" id="CBA62553.1"/>
    </source>
</evidence>